<proteinExistence type="predicted"/>
<protein>
    <submittedName>
        <fullName evidence="2">Uncharacterized protein</fullName>
    </submittedName>
</protein>
<reference evidence="2 3" key="1">
    <citation type="journal article" date="2019" name="Int. J. Syst. Evol. Microbiol.">
        <title>The Global Catalogue of Microorganisms (GCM) 10K type strain sequencing project: providing services to taxonomists for standard genome sequencing and annotation.</title>
        <authorList>
            <consortium name="The Broad Institute Genomics Platform"/>
            <consortium name="The Broad Institute Genome Sequencing Center for Infectious Disease"/>
            <person name="Wu L."/>
            <person name="Ma J."/>
        </authorList>
    </citation>
    <scope>NUCLEOTIDE SEQUENCE [LARGE SCALE GENOMIC DNA]</scope>
    <source>
        <strain evidence="2 3">JCM 5052</strain>
    </source>
</reference>
<gene>
    <name evidence="2" type="ORF">GCM10010390_68140</name>
</gene>
<organism evidence="2 3">
    <name type="scientific">Streptomyces mordarskii</name>
    <dbReference type="NCBI Taxonomy" id="1226758"/>
    <lineage>
        <taxon>Bacteria</taxon>
        <taxon>Bacillati</taxon>
        <taxon>Actinomycetota</taxon>
        <taxon>Actinomycetes</taxon>
        <taxon>Kitasatosporales</taxon>
        <taxon>Streptomycetaceae</taxon>
        <taxon>Streptomyces</taxon>
    </lineage>
</organism>
<feature type="compositionally biased region" description="Basic and acidic residues" evidence="1">
    <location>
        <begin position="1"/>
        <end position="10"/>
    </location>
</feature>
<feature type="region of interest" description="Disordered" evidence="1">
    <location>
        <begin position="1"/>
        <end position="23"/>
    </location>
</feature>
<feature type="region of interest" description="Disordered" evidence="1">
    <location>
        <begin position="74"/>
        <end position="95"/>
    </location>
</feature>
<sequence>MADHDDEMLGRELTGGGYDVPDEGAAAEGVQNLRGRRFHAGALTRCEDDDGCRAVGAHGCALRLRGWTPAGYREVSGRKGRRVPSRTVRTRENGI</sequence>
<dbReference type="EMBL" id="BAAABZ010000072">
    <property type="protein sequence ID" value="GAA0556285.1"/>
    <property type="molecule type" value="Genomic_DNA"/>
</dbReference>
<comment type="caution">
    <text evidence="2">The sequence shown here is derived from an EMBL/GenBank/DDBJ whole genome shotgun (WGS) entry which is preliminary data.</text>
</comment>
<dbReference type="Proteomes" id="UP001501576">
    <property type="component" value="Unassembled WGS sequence"/>
</dbReference>
<evidence type="ECO:0000313" key="2">
    <source>
        <dbReference type="EMBL" id="GAA0556285.1"/>
    </source>
</evidence>
<evidence type="ECO:0000313" key="3">
    <source>
        <dbReference type="Proteomes" id="UP001501576"/>
    </source>
</evidence>
<accession>A0ABN1DZY8</accession>
<keyword evidence="3" id="KW-1185">Reference proteome</keyword>
<evidence type="ECO:0000256" key="1">
    <source>
        <dbReference type="SAM" id="MobiDB-lite"/>
    </source>
</evidence>
<name>A0ABN1DZY8_9ACTN</name>